<evidence type="ECO:0000256" key="1">
    <source>
        <dbReference type="SAM" id="Phobius"/>
    </source>
</evidence>
<name>A0A4C1SYJ1_EUMVA</name>
<gene>
    <name evidence="2" type="ORF">EVAR_4427_1</name>
</gene>
<dbReference type="EMBL" id="BGZK01000024">
    <property type="protein sequence ID" value="GBP06995.1"/>
    <property type="molecule type" value="Genomic_DNA"/>
</dbReference>
<keyword evidence="1" id="KW-0472">Membrane</keyword>
<evidence type="ECO:0000313" key="2">
    <source>
        <dbReference type="EMBL" id="GBP06995.1"/>
    </source>
</evidence>
<dbReference type="Proteomes" id="UP000299102">
    <property type="component" value="Unassembled WGS sequence"/>
</dbReference>
<accession>A0A4C1SYJ1</accession>
<dbReference type="AlphaFoldDB" id="A0A4C1SYJ1"/>
<feature type="transmembrane region" description="Helical" evidence="1">
    <location>
        <begin position="33"/>
        <end position="50"/>
    </location>
</feature>
<reference evidence="2 3" key="1">
    <citation type="journal article" date="2019" name="Commun. Biol.">
        <title>The bagworm genome reveals a unique fibroin gene that provides high tensile strength.</title>
        <authorList>
            <person name="Kono N."/>
            <person name="Nakamura H."/>
            <person name="Ohtoshi R."/>
            <person name="Tomita M."/>
            <person name="Numata K."/>
            <person name="Arakawa K."/>
        </authorList>
    </citation>
    <scope>NUCLEOTIDE SEQUENCE [LARGE SCALE GENOMIC DNA]</scope>
</reference>
<evidence type="ECO:0000313" key="3">
    <source>
        <dbReference type="Proteomes" id="UP000299102"/>
    </source>
</evidence>
<sequence>MRSEKVRSKRLPCQSEGCNSIRAQLPRLRAARVVRLLVTGLALSILASIVRARTSEGGVHLEGSRDSVKGIVVIETREKKRRGEVTRLNDEMRPNNRAYITYTATKKSVSFALIA</sequence>
<protein>
    <submittedName>
        <fullName evidence="2">Uncharacterized protein</fullName>
    </submittedName>
</protein>
<organism evidence="2 3">
    <name type="scientific">Eumeta variegata</name>
    <name type="common">Bagworm moth</name>
    <name type="synonym">Eumeta japonica</name>
    <dbReference type="NCBI Taxonomy" id="151549"/>
    <lineage>
        <taxon>Eukaryota</taxon>
        <taxon>Metazoa</taxon>
        <taxon>Ecdysozoa</taxon>
        <taxon>Arthropoda</taxon>
        <taxon>Hexapoda</taxon>
        <taxon>Insecta</taxon>
        <taxon>Pterygota</taxon>
        <taxon>Neoptera</taxon>
        <taxon>Endopterygota</taxon>
        <taxon>Lepidoptera</taxon>
        <taxon>Glossata</taxon>
        <taxon>Ditrysia</taxon>
        <taxon>Tineoidea</taxon>
        <taxon>Psychidae</taxon>
        <taxon>Oiketicinae</taxon>
        <taxon>Eumeta</taxon>
    </lineage>
</organism>
<keyword evidence="1" id="KW-1133">Transmembrane helix</keyword>
<keyword evidence="1" id="KW-0812">Transmembrane</keyword>
<proteinExistence type="predicted"/>
<keyword evidence="3" id="KW-1185">Reference proteome</keyword>
<comment type="caution">
    <text evidence="2">The sequence shown here is derived from an EMBL/GenBank/DDBJ whole genome shotgun (WGS) entry which is preliminary data.</text>
</comment>